<protein>
    <recommendedName>
        <fullName evidence="8">Bacterioferritin-associated ferredoxin</fullName>
    </recommendedName>
</protein>
<keyword evidence="6" id="KW-0411">Iron-sulfur</keyword>
<sequence>MINVGIDTYSRLRCNQSRSPPDRQHLTDTVYVCICNGVTDHQIREAAENGCASLAELTMRTGCGSNCGSCLEMAGDLLSQAHASRALPLPMLGFASAA</sequence>
<keyword evidence="1" id="KW-0813">Transport</keyword>
<comment type="similarity">
    <text evidence="9">Belongs to the Bfd family.</text>
</comment>
<name>B0RN08_XANCB</name>
<reference evidence="11 12" key="1">
    <citation type="journal article" date="2008" name="J. Biotechnol.">
        <title>The genome of Xanthomonas campestris pv. campestris B100 and its use for the reconstruction of metabolic pathways involved in xanthan biosynthesis.</title>
        <authorList>
            <person name="Vorholter F.J."/>
            <person name="Schneiker S."/>
            <person name="Goesmann A."/>
            <person name="Krause L."/>
            <person name="Bekel T."/>
            <person name="Kaiser O."/>
            <person name="Linke B."/>
            <person name="Patschkowski T."/>
            <person name="Ruckert C."/>
            <person name="Schmid J."/>
            <person name="Sidhu V.K."/>
            <person name="Sieber V."/>
            <person name="Tauch A."/>
            <person name="Watt S.A."/>
            <person name="Weisshaar B."/>
            <person name="Becker A."/>
            <person name="Niehaus K."/>
            <person name="Puhler A."/>
        </authorList>
    </citation>
    <scope>NUCLEOTIDE SEQUENCE [LARGE SCALE GENOMIC DNA]</scope>
    <source>
        <strain evidence="11 12">B100</strain>
    </source>
</reference>
<evidence type="ECO:0000256" key="5">
    <source>
        <dbReference type="ARBA" id="ARBA00023004"/>
    </source>
</evidence>
<evidence type="ECO:0000256" key="8">
    <source>
        <dbReference type="ARBA" id="ARBA00039386"/>
    </source>
</evidence>
<dbReference type="Pfam" id="PF04324">
    <property type="entry name" value="Fer2_BFD"/>
    <property type="match status" value="1"/>
</dbReference>
<comment type="cofactor">
    <cofactor evidence="7">
        <name>[2Fe-2S] cluster</name>
        <dbReference type="ChEBI" id="CHEBI:190135"/>
    </cofactor>
</comment>
<keyword evidence="4" id="KW-0249">Electron transport</keyword>
<proteinExistence type="inferred from homology"/>
<gene>
    <name evidence="11" type="ORF">XCCB100_0509</name>
</gene>
<accession>B0RN08</accession>
<keyword evidence="2" id="KW-0001">2Fe-2S</keyword>
<dbReference type="Proteomes" id="UP000001188">
    <property type="component" value="Chromosome"/>
</dbReference>
<feature type="domain" description="BFD-like [2Fe-2S]-binding" evidence="10">
    <location>
        <begin position="31"/>
        <end position="79"/>
    </location>
</feature>
<dbReference type="AlphaFoldDB" id="B0RN08"/>
<keyword evidence="3" id="KW-0479">Metal-binding</keyword>
<dbReference type="GO" id="GO:0046872">
    <property type="term" value="F:metal ion binding"/>
    <property type="evidence" value="ECO:0007669"/>
    <property type="project" value="UniProtKB-KW"/>
</dbReference>
<evidence type="ECO:0000313" key="11">
    <source>
        <dbReference type="EMBL" id="CAP49843.1"/>
    </source>
</evidence>
<dbReference type="HOGENOM" id="CLU_159205_3_1_6"/>
<evidence type="ECO:0000313" key="12">
    <source>
        <dbReference type="Proteomes" id="UP000001188"/>
    </source>
</evidence>
<dbReference type="Gene3D" id="1.10.10.1100">
    <property type="entry name" value="BFD-like [2Fe-2S]-binding domain"/>
    <property type="match status" value="1"/>
</dbReference>
<dbReference type="InterPro" id="IPR041854">
    <property type="entry name" value="BFD-like_2Fe2S-bd_dom_sf"/>
</dbReference>
<dbReference type="KEGG" id="xca:xcc-b100_0509"/>
<evidence type="ECO:0000256" key="1">
    <source>
        <dbReference type="ARBA" id="ARBA00022448"/>
    </source>
</evidence>
<evidence type="ECO:0000256" key="4">
    <source>
        <dbReference type="ARBA" id="ARBA00022982"/>
    </source>
</evidence>
<dbReference type="InterPro" id="IPR007419">
    <property type="entry name" value="BFD-like_2Fe2S-bd_dom"/>
</dbReference>
<organism evidence="11 12">
    <name type="scientific">Xanthomonas campestris pv. campestris (strain B100)</name>
    <dbReference type="NCBI Taxonomy" id="509169"/>
    <lineage>
        <taxon>Bacteria</taxon>
        <taxon>Pseudomonadati</taxon>
        <taxon>Pseudomonadota</taxon>
        <taxon>Gammaproteobacteria</taxon>
        <taxon>Lysobacterales</taxon>
        <taxon>Lysobacteraceae</taxon>
        <taxon>Xanthomonas</taxon>
    </lineage>
</organism>
<dbReference type="PANTHER" id="PTHR37424:SF1">
    <property type="entry name" value="BACTERIOFERRITIN-ASSOCIATED FERREDOXIN"/>
    <property type="match status" value="1"/>
</dbReference>
<evidence type="ECO:0000259" key="10">
    <source>
        <dbReference type="Pfam" id="PF04324"/>
    </source>
</evidence>
<dbReference type="PANTHER" id="PTHR37424">
    <property type="entry name" value="BACTERIOFERRITIN-ASSOCIATED FERREDOXIN"/>
    <property type="match status" value="1"/>
</dbReference>
<keyword evidence="5" id="KW-0408">Iron</keyword>
<dbReference type="EMBL" id="AM920689">
    <property type="protein sequence ID" value="CAP49843.1"/>
    <property type="molecule type" value="Genomic_DNA"/>
</dbReference>
<evidence type="ECO:0000256" key="3">
    <source>
        <dbReference type="ARBA" id="ARBA00022723"/>
    </source>
</evidence>
<evidence type="ECO:0000256" key="2">
    <source>
        <dbReference type="ARBA" id="ARBA00022714"/>
    </source>
</evidence>
<evidence type="ECO:0000256" key="6">
    <source>
        <dbReference type="ARBA" id="ARBA00023014"/>
    </source>
</evidence>
<evidence type="ECO:0000256" key="7">
    <source>
        <dbReference type="ARBA" id="ARBA00034078"/>
    </source>
</evidence>
<dbReference type="InterPro" id="IPR052371">
    <property type="entry name" value="BFD-associated_ferredoxin"/>
</dbReference>
<dbReference type="GO" id="GO:0051537">
    <property type="term" value="F:2 iron, 2 sulfur cluster binding"/>
    <property type="evidence" value="ECO:0007669"/>
    <property type="project" value="UniProtKB-KW"/>
</dbReference>
<evidence type="ECO:0000256" key="9">
    <source>
        <dbReference type="ARBA" id="ARBA00046332"/>
    </source>
</evidence>